<organism evidence="1 2">
    <name type="scientific">Apiospora kogelbergensis</name>
    <dbReference type="NCBI Taxonomy" id="1337665"/>
    <lineage>
        <taxon>Eukaryota</taxon>
        <taxon>Fungi</taxon>
        <taxon>Dikarya</taxon>
        <taxon>Ascomycota</taxon>
        <taxon>Pezizomycotina</taxon>
        <taxon>Sordariomycetes</taxon>
        <taxon>Xylariomycetidae</taxon>
        <taxon>Amphisphaeriales</taxon>
        <taxon>Apiosporaceae</taxon>
        <taxon>Apiospora</taxon>
    </lineage>
</organism>
<proteinExistence type="predicted"/>
<dbReference type="Proteomes" id="UP001392437">
    <property type="component" value="Unassembled WGS sequence"/>
</dbReference>
<evidence type="ECO:0000313" key="2">
    <source>
        <dbReference type="Proteomes" id="UP001392437"/>
    </source>
</evidence>
<dbReference type="SUPFAM" id="SSF52047">
    <property type="entry name" value="RNI-like"/>
    <property type="match status" value="1"/>
</dbReference>
<dbReference type="AlphaFoldDB" id="A0AAW0R5K7"/>
<accession>A0AAW0R5K7</accession>
<dbReference type="EMBL" id="JAQQWP010000003">
    <property type="protein sequence ID" value="KAK8124206.1"/>
    <property type="molecule type" value="Genomic_DNA"/>
</dbReference>
<gene>
    <name evidence="1" type="ORF">PG999_004124</name>
</gene>
<reference evidence="1 2" key="1">
    <citation type="submission" date="2023-01" db="EMBL/GenBank/DDBJ databases">
        <title>Analysis of 21 Apiospora genomes using comparative genomics revels a genus with tremendous synthesis potential of carbohydrate active enzymes and secondary metabolites.</title>
        <authorList>
            <person name="Sorensen T."/>
        </authorList>
    </citation>
    <scope>NUCLEOTIDE SEQUENCE [LARGE SCALE GENOMIC DNA]</scope>
    <source>
        <strain evidence="1 2">CBS 117206</strain>
    </source>
</reference>
<sequence length="292" mass="33126">MLMSSTPICYSTDFIPKLTTTFDTSDFRRFIGGLEYLDLKILGFEDDENQPCPLTYPGYAMFLRECLNDIFHHMHALQHLKIHASCHAPLGWAGQWYNPLPLEPEYCPALRSLTLAYCFVGSDLVDFIGSHAQVLTSLDIADCVCAADDTEGAGMDWAQFFDQVYESKPVLTKLVAGNPDVMITGCLKEVEVIPEQICVLYSDRVTDDQREAIISKIQEWKDPLENIRQALKGTCMLTRSYVDDENGTFRISREQTLEQHNRDREAQAYHRLINVVRQNAAFVQVGRLSLDG</sequence>
<keyword evidence="2" id="KW-1185">Reference proteome</keyword>
<protein>
    <submittedName>
        <fullName evidence="1">Uncharacterized protein</fullName>
    </submittedName>
</protein>
<comment type="caution">
    <text evidence="1">The sequence shown here is derived from an EMBL/GenBank/DDBJ whole genome shotgun (WGS) entry which is preliminary data.</text>
</comment>
<evidence type="ECO:0000313" key="1">
    <source>
        <dbReference type="EMBL" id="KAK8124206.1"/>
    </source>
</evidence>
<name>A0AAW0R5K7_9PEZI</name>